<dbReference type="Proteomes" id="UP000294980">
    <property type="component" value="Unassembled WGS sequence"/>
</dbReference>
<protein>
    <submittedName>
        <fullName evidence="2">Uncharacterized protein</fullName>
    </submittedName>
</protein>
<gene>
    <name evidence="2" type="ORF">EV688_104186</name>
</gene>
<sequence length="79" mass="8876">MSILYIVLKAFAGVFRPIQTMRANSSILAFAGRLLRANVAFLGILFDRTTSARKLGRLKDTDRGGPAHAWSSRLRNQKW</sequence>
<organism evidence="2 3">
    <name type="scientific">Chromatocurvus halotolerans</name>
    <dbReference type="NCBI Taxonomy" id="1132028"/>
    <lineage>
        <taxon>Bacteria</taxon>
        <taxon>Pseudomonadati</taxon>
        <taxon>Pseudomonadota</taxon>
        <taxon>Gammaproteobacteria</taxon>
        <taxon>Cellvibrionales</taxon>
        <taxon>Halieaceae</taxon>
        <taxon>Chromatocurvus</taxon>
    </lineage>
</organism>
<feature type="region of interest" description="Disordered" evidence="1">
    <location>
        <begin position="57"/>
        <end position="79"/>
    </location>
</feature>
<comment type="caution">
    <text evidence="2">The sequence shown here is derived from an EMBL/GenBank/DDBJ whole genome shotgun (WGS) entry which is preliminary data.</text>
</comment>
<proteinExistence type="predicted"/>
<name>A0A4R2KR23_9GAMM</name>
<evidence type="ECO:0000256" key="1">
    <source>
        <dbReference type="SAM" id="MobiDB-lite"/>
    </source>
</evidence>
<dbReference type="EMBL" id="SLWX01000004">
    <property type="protein sequence ID" value="TCO76731.1"/>
    <property type="molecule type" value="Genomic_DNA"/>
</dbReference>
<reference evidence="2 3" key="1">
    <citation type="submission" date="2019-03" db="EMBL/GenBank/DDBJ databases">
        <title>Genomic Encyclopedia of Type Strains, Phase IV (KMG-IV): sequencing the most valuable type-strain genomes for metagenomic binning, comparative biology and taxonomic classification.</title>
        <authorList>
            <person name="Goeker M."/>
        </authorList>
    </citation>
    <scope>NUCLEOTIDE SEQUENCE [LARGE SCALE GENOMIC DNA]</scope>
    <source>
        <strain evidence="2 3">DSM 23344</strain>
    </source>
</reference>
<keyword evidence="3" id="KW-1185">Reference proteome</keyword>
<accession>A0A4R2KR23</accession>
<evidence type="ECO:0000313" key="2">
    <source>
        <dbReference type="EMBL" id="TCO76731.1"/>
    </source>
</evidence>
<dbReference type="AlphaFoldDB" id="A0A4R2KR23"/>
<evidence type="ECO:0000313" key="3">
    <source>
        <dbReference type="Proteomes" id="UP000294980"/>
    </source>
</evidence>